<name>A0A815UKF9_9BILA</name>
<accession>A0A815UKF9</accession>
<feature type="non-terminal residue" evidence="1">
    <location>
        <position position="1"/>
    </location>
</feature>
<reference evidence="1" key="1">
    <citation type="submission" date="2021-02" db="EMBL/GenBank/DDBJ databases">
        <authorList>
            <person name="Nowell W R."/>
        </authorList>
    </citation>
    <scope>NUCLEOTIDE SEQUENCE</scope>
</reference>
<protein>
    <submittedName>
        <fullName evidence="1">Uncharacterized protein</fullName>
    </submittedName>
</protein>
<evidence type="ECO:0000313" key="4">
    <source>
        <dbReference type="EMBL" id="CAF1662011.1"/>
    </source>
</evidence>
<dbReference type="EMBL" id="CAJNOH010011135">
    <property type="protein sequence ID" value="CAF1521096.1"/>
    <property type="molecule type" value="Genomic_DNA"/>
</dbReference>
<proteinExistence type="predicted"/>
<dbReference type="Proteomes" id="UP000663870">
    <property type="component" value="Unassembled WGS sequence"/>
</dbReference>
<dbReference type="EMBL" id="CAJNOL010012983">
    <property type="protein sequence ID" value="CAF1662011.1"/>
    <property type="molecule type" value="Genomic_DNA"/>
</dbReference>
<evidence type="ECO:0000313" key="3">
    <source>
        <dbReference type="EMBL" id="CAF1661996.1"/>
    </source>
</evidence>
<dbReference type="Proteomes" id="UP000663854">
    <property type="component" value="Unassembled WGS sequence"/>
</dbReference>
<keyword evidence="6" id="KW-1185">Reference proteome</keyword>
<dbReference type="AlphaFoldDB" id="A0A815UKF9"/>
<evidence type="ECO:0000313" key="6">
    <source>
        <dbReference type="Proteomes" id="UP000663870"/>
    </source>
</evidence>
<evidence type="ECO:0000313" key="1">
    <source>
        <dbReference type="EMBL" id="CAF1521096.1"/>
    </source>
</evidence>
<dbReference type="EMBL" id="CAJNOH010011139">
    <property type="protein sequence ID" value="CAF1521144.1"/>
    <property type="molecule type" value="Genomic_DNA"/>
</dbReference>
<dbReference type="EMBL" id="CAJNOL010012981">
    <property type="protein sequence ID" value="CAF1661996.1"/>
    <property type="molecule type" value="Genomic_DNA"/>
</dbReference>
<sequence>MWLIIRKLYLLKYVSIRINQLQIEYGDRNISFQQITLHQSVKSNNT</sequence>
<evidence type="ECO:0000313" key="5">
    <source>
        <dbReference type="Proteomes" id="UP000663854"/>
    </source>
</evidence>
<organism evidence="1 5">
    <name type="scientific">Rotaria sordida</name>
    <dbReference type="NCBI Taxonomy" id="392033"/>
    <lineage>
        <taxon>Eukaryota</taxon>
        <taxon>Metazoa</taxon>
        <taxon>Spiralia</taxon>
        <taxon>Gnathifera</taxon>
        <taxon>Rotifera</taxon>
        <taxon>Eurotatoria</taxon>
        <taxon>Bdelloidea</taxon>
        <taxon>Philodinida</taxon>
        <taxon>Philodinidae</taxon>
        <taxon>Rotaria</taxon>
    </lineage>
</organism>
<gene>
    <name evidence="3" type="ORF">JXQ802_LOCUS56201</name>
    <name evidence="4" type="ORF">JXQ802_LOCUS56203</name>
    <name evidence="1" type="ORF">PYM288_LOCUS39644</name>
    <name evidence="2" type="ORF">PYM288_LOCUS39647</name>
</gene>
<comment type="caution">
    <text evidence="1">The sequence shown here is derived from an EMBL/GenBank/DDBJ whole genome shotgun (WGS) entry which is preliminary data.</text>
</comment>
<evidence type="ECO:0000313" key="2">
    <source>
        <dbReference type="EMBL" id="CAF1521144.1"/>
    </source>
</evidence>